<evidence type="ECO:0000313" key="14">
    <source>
        <dbReference type="EMBL" id="KKW32941.1"/>
    </source>
</evidence>
<keyword evidence="2 8" id="KW-0963">Cytoplasm</keyword>
<dbReference type="GO" id="GO:0005886">
    <property type="term" value="C:plasma membrane"/>
    <property type="evidence" value="ECO:0007669"/>
    <property type="project" value="TreeGrafter"/>
</dbReference>
<keyword evidence="3 8" id="KW-0235">DNA replication</keyword>
<dbReference type="Proteomes" id="UP000034711">
    <property type="component" value="Unassembled WGS sequence"/>
</dbReference>
<organism evidence="14 15">
    <name type="scientific">Candidatus Uhrbacteria bacterium GW2011_GWA2_53_10</name>
    <dbReference type="NCBI Taxonomy" id="1618980"/>
    <lineage>
        <taxon>Bacteria</taxon>
        <taxon>Candidatus Uhriibacteriota</taxon>
    </lineage>
</organism>
<dbReference type="Pfam" id="PF11638">
    <property type="entry name" value="DnaA_N"/>
    <property type="match status" value="1"/>
</dbReference>
<evidence type="ECO:0000256" key="8">
    <source>
        <dbReference type="HAMAP-Rule" id="MF_00377"/>
    </source>
</evidence>
<comment type="subcellular location">
    <subcellularLocation>
        <location evidence="8">Cytoplasm</location>
    </subcellularLocation>
</comment>
<dbReference type="GO" id="GO:0008289">
    <property type="term" value="F:lipid binding"/>
    <property type="evidence" value="ECO:0007669"/>
    <property type="project" value="UniProtKB-KW"/>
</dbReference>
<feature type="binding site" evidence="8">
    <location>
        <position position="176"/>
    </location>
    <ligand>
        <name>ATP</name>
        <dbReference type="ChEBI" id="CHEBI:30616"/>
    </ligand>
</feature>
<dbReference type="CDD" id="cd00009">
    <property type="entry name" value="AAA"/>
    <property type="match status" value="1"/>
</dbReference>
<dbReference type="NCBIfam" id="TIGR00362">
    <property type="entry name" value="DnaA"/>
    <property type="match status" value="1"/>
</dbReference>
<evidence type="ECO:0000256" key="5">
    <source>
        <dbReference type="ARBA" id="ARBA00022840"/>
    </source>
</evidence>
<name>A0A0G1XPS2_9BACT</name>
<evidence type="ECO:0000259" key="12">
    <source>
        <dbReference type="SMART" id="SM00382"/>
    </source>
</evidence>
<accession>A0A0G1XPS2</accession>
<dbReference type="Gene3D" id="1.10.1750.10">
    <property type="match status" value="1"/>
</dbReference>
<keyword evidence="4 8" id="KW-0547">Nucleotide-binding</keyword>
<comment type="function">
    <text evidence="8 10">Plays an essential role in the initiation and regulation of chromosomal replication. ATP-DnaA binds to the origin of replication (oriC) to initiate formation of the DNA replication initiation complex once per cell cycle. Binds the DnaA box (a 9 base pair repeat at the origin) and separates the double-stranded (ds)DNA. Forms a right-handed helical filament on oriC DNA; dsDNA binds to the exterior of the filament while single-stranded (ss)DNA is stabiized in the filament's interior. The ATP-DnaA-oriC complex binds and stabilizes one strand of the AT-rich DNA unwinding element (DUE), permitting loading of DNA polymerase. After initiation quickly degrades to an ADP-DnaA complex that is not apt for DNA replication. Binds acidic phospholipids.</text>
</comment>
<dbReference type="Pfam" id="PF08299">
    <property type="entry name" value="Bac_DnaA_C"/>
    <property type="match status" value="1"/>
</dbReference>
<keyword evidence="5 8" id="KW-0067">ATP-binding</keyword>
<dbReference type="PRINTS" id="PR00051">
    <property type="entry name" value="DNAA"/>
</dbReference>
<dbReference type="GO" id="GO:0005737">
    <property type="term" value="C:cytoplasm"/>
    <property type="evidence" value="ECO:0007669"/>
    <property type="project" value="UniProtKB-SubCell"/>
</dbReference>
<evidence type="ECO:0000256" key="3">
    <source>
        <dbReference type="ARBA" id="ARBA00022705"/>
    </source>
</evidence>
<comment type="caution">
    <text evidence="14">The sequence shown here is derived from an EMBL/GenBank/DDBJ whole genome shotgun (WGS) entry which is preliminary data.</text>
</comment>
<feature type="region of interest" description="Domain IV, binds dsDNA" evidence="8">
    <location>
        <begin position="349"/>
        <end position="470"/>
    </location>
</feature>
<comment type="subunit">
    <text evidence="8">Oligomerizes as a right-handed, spiral filament on DNA at oriC.</text>
</comment>
<feature type="binding site" evidence="8">
    <location>
        <position position="180"/>
    </location>
    <ligand>
        <name>ATP</name>
        <dbReference type="ChEBI" id="CHEBI:30616"/>
    </ligand>
</feature>
<evidence type="ECO:0000256" key="11">
    <source>
        <dbReference type="RuleBase" id="RU004227"/>
    </source>
</evidence>
<dbReference type="PANTHER" id="PTHR30050:SF2">
    <property type="entry name" value="CHROMOSOMAL REPLICATION INITIATOR PROTEIN DNAA"/>
    <property type="match status" value="1"/>
</dbReference>
<dbReference type="Gene3D" id="3.30.300.180">
    <property type="match status" value="1"/>
</dbReference>
<dbReference type="EMBL" id="LCRI01000009">
    <property type="protein sequence ID" value="KKW32941.1"/>
    <property type="molecule type" value="Genomic_DNA"/>
</dbReference>
<dbReference type="InterPro" id="IPR001957">
    <property type="entry name" value="Chromosome_initiator_DnaA"/>
</dbReference>
<comment type="domain">
    <text evidence="8">Domain I is involved in oligomerization and binding regulators, domain II is flexibile and of varying length in different bacteria, domain III forms the AAA+ region, while domain IV binds dsDNA.</text>
</comment>
<dbReference type="InterPro" id="IPR010921">
    <property type="entry name" value="Trp_repressor/repl_initiator"/>
</dbReference>
<feature type="domain" description="Chromosomal replication initiator DnaA C-terminal" evidence="13">
    <location>
        <begin position="377"/>
        <end position="446"/>
    </location>
</feature>
<proteinExistence type="inferred from homology"/>
<dbReference type="InterPro" id="IPR024633">
    <property type="entry name" value="DnaA_N_dom"/>
</dbReference>
<evidence type="ECO:0000256" key="7">
    <source>
        <dbReference type="ARBA" id="ARBA00023125"/>
    </source>
</evidence>
<dbReference type="InterPro" id="IPR027417">
    <property type="entry name" value="P-loop_NTPase"/>
</dbReference>
<dbReference type="InterPro" id="IPR013317">
    <property type="entry name" value="DnaA_dom"/>
</dbReference>
<dbReference type="Gene3D" id="1.10.8.60">
    <property type="match status" value="1"/>
</dbReference>
<dbReference type="GO" id="GO:0003688">
    <property type="term" value="F:DNA replication origin binding"/>
    <property type="evidence" value="ECO:0007669"/>
    <property type="project" value="UniProtKB-UniRule"/>
</dbReference>
<reference evidence="14 15" key="1">
    <citation type="journal article" date="2015" name="Nature">
        <title>rRNA introns, odd ribosomes, and small enigmatic genomes across a large radiation of phyla.</title>
        <authorList>
            <person name="Brown C.T."/>
            <person name="Hug L.A."/>
            <person name="Thomas B.C."/>
            <person name="Sharon I."/>
            <person name="Castelle C.J."/>
            <person name="Singh A."/>
            <person name="Wilkins M.J."/>
            <person name="Williams K.H."/>
            <person name="Banfield J.F."/>
        </authorList>
    </citation>
    <scope>NUCLEOTIDE SEQUENCE [LARGE SCALE GENOMIC DNA]</scope>
</reference>
<evidence type="ECO:0000256" key="9">
    <source>
        <dbReference type="NCBIfam" id="TIGR00362"/>
    </source>
</evidence>
<dbReference type="InterPro" id="IPR003593">
    <property type="entry name" value="AAA+_ATPase"/>
</dbReference>
<feature type="domain" description="AAA+ ATPase" evidence="12">
    <location>
        <begin position="165"/>
        <end position="297"/>
    </location>
</feature>
<feature type="binding site" evidence="8">
    <location>
        <position position="178"/>
    </location>
    <ligand>
        <name>ATP</name>
        <dbReference type="ChEBI" id="CHEBI:30616"/>
    </ligand>
</feature>
<dbReference type="FunFam" id="3.40.50.300:FF:000668">
    <property type="entry name" value="Chromosomal replication initiator protein DnaA"/>
    <property type="match status" value="1"/>
</dbReference>
<dbReference type="SMART" id="SM00382">
    <property type="entry name" value="AAA"/>
    <property type="match status" value="1"/>
</dbReference>
<keyword evidence="6 8" id="KW-0446">Lipid-binding</keyword>
<dbReference type="CDD" id="cd06571">
    <property type="entry name" value="Bac_DnaA_C"/>
    <property type="match status" value="1"/>
</dbReference>
<dbReference type="InterPro" id="IPR038454">
    <property type="entry name" value="DnaA_N_sf"/>
</dbReference>
<dbReference type="Gene3D" id="3.40.50.300">
    <property type="entry name" value="P-loop containing nucleotide triphosphate hydrolases"/>
    <property type="match status" value="1"/>
</dbReference>
<dbReference type="GO" id="GO:0006275">
    <property type="term" value="P:regulation of DNA replication"/>
    <property type="evidence" value="ECO:0007669"/>
    <property type="project" value="UniProtKB-UniRule"/>
</dbReference>
<keyword evidence="7 8" id="KW-0238">DNA-binding</keyword>
<evidence type="ECO:0000259" key="13">
    <source>
        <dbReference type="SMART" id="SM00760"/>
    </source>
</evidence>
<evidence type="ECO:0000256" key="1">
    <source>
        <dbReference type="ARBA" id="ARBA00006583"/>
    </source>
</evidence>
<gene>
    <name evidence="8" type="primary">dnaA</name>
    <name evidence="14" type="ORF">UY77_C0009G0009</name>
</gene>
<dbReference type="GO" id="GO:0006270">
    <property type="term" value="P:DNA replication initiation"/>
    <property type="evidence" value="ECO:0007669"/>
    <property type="project" value="UniProtKB-UniRule"/>
</dbReference>
<evidence type="ECO:0000256" key="2">
    <source>
        <dbReference type="ARBA" id="ARBA00022490"/>
    </source>
</evidence>
<protein>
    <recommendedName>
        <fullName evidence="8 9">Chromosomal replication initiator protein DnaA</fullName>
    </recommendedName>
</protein>
<evidence type="ECO:0000313" key="15">
    <source>
        <dbReference type="Proteomes" id="UP000034711"/>
    </source>
</evidence>
<dbReference type="InterPro" id="IPR020591">
    <property type="entry name" value="Chromosome_initiator_DnaA-like"/>
</dbReference>
<dbReference type="PANTHER" id="PTHR30050">
    <property type="entry name" value="CHROMOSOMAL REPLICATION INITIATOR PROTEIN DNAA"/>
    <property type="match status" value="1"/>
</dbReference>
<evidence type="ECO:0000256" key="6">
    <source>
        <dbReference type="ARBA" id="ARBA00023121"/>
    </source>
</evidence>
<dbReference type="InterPro" id="IPR013159">
    <property type="entry name" value="DnaA_C"/>
</dbReference>
<dbReference type="SMART" id="SM00760">
    <property type="entry name" value="Bac_DnaA_C"/>
    <property type="match status" value="1"/>
</dbReference>
<dbReference type="HAMAP" id="MF_00377">
    <property type="entry name" value="DnaA_bact"/>
    <property type="match status" value="1"/>
</dbReference>
<dbReference type="AlphaFoldDB" id="A0A0G1XPS2"/>
<dbReference type="Pfam" id="PF00308">
    <property type="entry name" value="Bac_DnaA"/>
    <property type="match status" value="1"/>
</dbReference>
<dbReference type="GO" id="GO:0005524">
    <property type="term" value="F:ATP binding"/>
    <property type="evidence" value="ECO:0007669"/>
    <property type="project" value="UniProtKB-UniRule"/>
</dbReference>
<dbReference type="PATRIC" id="fig|1618980.3.peg.202"/>
<feature type="region of interest" description="Domain III, AAA+ region" evidence="8">
    <location>
        <begin position="132"/>
        <end position="348"/>
    </location>
</feature>
<feature type="binding site" evidence="8">
    <location>
        <position position="179"/>
    </location>
    <ligand>
        <name>ATP</name>
        <dbReference type="ChEBI" id="CHEBI:30616"/>
    </ligand>
</feature>
<comment type="similarity">
    <text evidence="1 8 11">Belongs to the DnaA family.</text>
</comment>
<comment type="caution">
    <text evidence="8">Lacks conserved residue(s) required for the propagation of feature annotation.</text>
</comment>
<evidence type="ECO:0000256" key="10">
    <source>
        <dbReference type="RuleBase" id="RU000577"/>
    </source>
</evidence>
<feature type="region of interest" description="Domain I, interacts with DnaA modulators" evidence="8">
    <location>
        <begin position="1"/>
        <end position="94"/>
    </location>
</feature>
<dbReference type="SUPFAM" id="SSF52540">
    <property type="entry name" value="P-loop containing nucleoside triphosphate hydrolases"/>
    <property type="match status" value="1"/>
</dbReference>
<sequence length="470" mass="53099">MNTNELWQSVLGELELALSKANFTTWFKQTFIVSLQEGEVIVGVPNMFTKAWLEKKYTKEILQSIQNLSGVKVRNICYRVDTRPVTASIPVSETVAAPAVVSSQVTALPESTVLSTAPAFVNQSPQRFGEFSLNAKYIFENYIVGKQNELAHAASQAVSTQPGGVYNPLFIYGGVGLGKTHLLQAVGNEILRKNPNARILYVTCERFTNDFINAVRQGQGREFKNHYRTVDVLLVDDIQFITGKEGTQEEFFHTFNQLHQNNKQIVISSDRPPKAIPTLEHRLISRFESGMMADIGSPDFETRIAILDMKCKEKNFVLASEILHHICSVVQSNVRELEGALNKIIAFHQFKNLMPTVETVKPILTSFQPVSATKSITPRQLIQAVATYFDLRMEDMLGKSREKRFAFPRQVVMYLMREEMKASYPTIGAELGGRDHTTAMHAYEKITTCLTDNEKLQHDLELIKQRLYTL</sequence>
<evidence type="ECO:0000256" key="4">
    <source>
        <dbReference type="ARBA" id="ARBA00022741"/>
    </source>
</evidence>
<dbReference type="SUPFAM" id="SSF48295">
    <property type="entry name" value="TrpR-like"/>
    <property type="match status" value="1"/>
</dbReference>